<dbReference type="Proteomes" id="UP001202328">
    <property type="component" value="Unassembled WGS sequence"/>
</dbReference>
<evidence type="ECO:0000313" key="2">
    <source>
        <dbReference type="EMBL" id="KAI3935354.1"/>
    </source>
</evidence>
<dbReference type="AlphaFoldDB" id="A0AAD4T3J9"/>
<comment type="caution">
    <text evidence="2">The sequence shown here is derived from an EMBL/GenBank/DDBJ whole genome shotgun (WGS) entry which is preliminary data.</text>
</comment>
<gene>
    <name evidence="2" type="ORF">MKW98_027174</name>
</gene>
<dbReference type="CDD" id="cd22162">
    <property type="entry name" value="F-box_AtSKIP3-like"/>
    <property type="match status" value="1"/>
</dbReference>
<keyword evidence="3" id="KW-1185">Reference proteome</keyword>
<protein>
    <recommendedName>
        <fullName evidence="1">F-box domain-containing protein</fullName>
    </recommendedName>
</protein>
<name>A0AAD4T3J9_9MAGN</name>
<evidence type="ECO:0000313" key="3">
    <source>
        <dbReference type="Proteomes" id="UP001202328"/>
    </source>
</evidence>
<dbReference type="Gene3D" id="1.20.1280.50">
    <property type="match status" value="1"/>
</dbReference>
<proteinExistence type="predicted"/>
<feature type="domain" description="F-box" evidence="1">
    <location>
        <begin position="11"/>
        <end position="57"/>
    </location>
</feature>
<dbReference type="InterPro" id="IPR001810">
    <property type="entry name" value="F-box_dom"/>
</dbReference>
<dbReference type="PANTHER" id="PTHR32278:SF111">
    <property type="entry name" value="F-BOX PROTEIN PP2-B12-RELATED"/>
    <property type="match status" value="1"/>
</dbReference>
<dbReference type="Pfam" id="PF00646">
    <property type="entry name" value="F-box"/>
    <property type="match status" value="1"/>
</dbReference>
<dbReference type="EMBL" id="JAJJMB010006269">
    <property type="protein sequence ID" value="KAI3935354.1"/>
    <property type="molecule type" value="Genomic_DNA"/>
</dbReference>
<dbReference type="InterPro" id="IPR036047">
    <property type="entry name" value="F-box-like_dom_sf"/>
</dbReference>
<dbReference type="SUPFAM" id="SSF81383">
    <property type="entry name" value="F-box domain"/>
    <property type="match status" value="1"/>
</dbReference>
<reference evidence="2" key="1">
    <citation type="submission" date="2022-04" db="EMBL/GenBank/DDBJ databases">
        <title>A functionally conserved STORR gene fusion in Papaver species that diverged 16.8 million years ago.</title>
        <authorList>
            <person name="Catania T."/>
        </authorList>
    </citation>
    <scope>NUCLEOTIDE SEQUENCE</scope>
    <source>
        <strain evidence="2">S-188037</strain>
    </source>
</reference>
<dbReference type="PANTHER" id="PTHR32278">
    <property type="entry name" value="F-BOX DOMAIN-CONTAINING PROTEIN"/>
    <property type="match status" value="1"/>
</dbReference>
<evidence type="ECO:0000259" key="1">
    <source>
        <dbReference type="PROSITE" id="PS50181"/>
    </source>
</evidence>
<sequence>MERSEKQEADINNLERLPEGCISDILSLTIPADVCRFSLVSTLFKSAADSDVVWEKFLPDDYQNITTRAFCHFSSAALSKKELHYRLYDDPLLIYGSRRSFQLENSSGKKCIMLGAKELAIAWE</sequence>
<dbReference type="PROSITE" id="PS50181">
    <property type="entry name" value="FBOX"/>
    <property type="match status" value="1"/>
</dbReference>
<organism evidence="2 3">
    <name type="scientific">Papaver atlanticum</name>
    <dbReference type="NCBI Taxonomy" id="357466"/>
    <lineage>
        <taxon>Eukaryota</taxon>
        <taxon>Viridiplantae</taxon>
        <taxon>Streptophyta</taxon>
        <taxon>Embryophyta</taxon>
        <taxon>Tracheophyta</taxon>
        <taxon>Spermatophyta</taxon>
        <taxon>Magnoliopsida</taxon>
        <taxon>Ranunculales</taxon>
        <taxon>Papaveraceae</taxon>
        <taxon>Papaveroideae</taxon>
        <taxon>Papaver</taxon>
    </lineage>
</organism>
<accession>A0AAD4T3J9</accession>